<gene>
    <name evidence="2" type="ORF">ILEXP_LOCUS30216</name>
</gene>
<protein>
    <submittedName>
        <fullName evidence="2">Uncharacterized protein</fullName>
    </submittedName>
</protein>
<feature type="compositionally biased region" description="Low complexity" evidence="1">
    <location>
        <begin position="24"/>
        <end position="38"/>
    </location>
</feature>
<feature type="region of interest" description="Disordered" evidence="1">
    <location>
        <begin position="18"/>
        <end position="233"/>
    </location>
</feature>
<keyword evidence="3" id="KW-1185">Reference proteome</keyword>
<accession>A0ABC8SW48</accession>
<evidence type="ECO:0000256" key="1">
    <source>
        <dbReference type="SAM" id="MobiDB-lite"/>
    </source>
</evidence>
<evidence type="ECO:0000313" key="2">
    <source>
        <dbReference type="EMBL" id="CAK9161416.1"/>
    </source>
</evidence>
<dbReference type="AlphaFoldDB" id="A0ABC8SW48"/>
<name>A0ABC8SW48_9AQUA</name>
<feature type="compositionally biased region" description="Pro residues" evidence="1">
    <location>
        <begin position="61"/>
        <end position="86"/>
    </location>
</feature>
<proteinExistence type="predicted"/>
<organism evidence="2 3">
    <name type="scientific">Ilex paraguariensis</name>
    <name type="common">yerba mate</name>
    <dbReference type="NCBI Taxonomy" id="185542"/>
    <lineage>
        <taxon>Eukaryota</taxon>
        <taxon>Viridiplantae</taxon>
        <taxon>Streptophyta</taxon>
        <taxon>Embryophyta</taxon>
        <taxon>Tracheophyta</taxon>
        <taxon>Spermatophyta</taxon>
        <taxon>Magnoliopsida</taxon>
        <taxon>eudicotyledons</taxon>
        <taxon>Gunneridae</taxon>
        <taxon>Pentapetalae</taxon>
        <taxon>asterids</taxon>
        <taxon>campanulids</taxon>
        <taxon>Aquifoliales</taxon>
        <taxon>Aquifoliaceae</taxon>
        <taxon>Ilex</taxon>
    </lineage>
</organism>
<comment type="caution">
    <text evidence="2">The sequence shown here is derived from an EMBL/GenBank/DDBJ whole genome shotgun (WGS) entry which is preliminary data.</text>
</comment>
<feature type="compositionally biased region" description="Polar residues" evidence="1">
    <location>
        <begin position="39"/>
        <end position="49"/>
    </location>
</feature>
<feature type="compositionally biased region" description="Basic and acidic residues" evidence="1">
    <location>
        <begin position="88"/>
        <end position="98"/>
    </location>
</feature>
<reference evidence="2 3" key="1">
    <citation type="submission" date="2024-02" db="EMBL/GenBank/DDBJ databases">
        <authorList>
            <person name="Vignale AGUSTIN F."/>
            <person name="Sosa J E."/>
            <person name="Modenutti C."/>
        </authorList>
    </citation>
    <scope>NUCLEOTIDE SEQUENCE [LARGE SCALE GENOMIC DNA]</scope>
</reference>
<evidence type="ECO:0000313" key="3">
    <source>
        <dbReference type="Proteomes" id="UP001642360"/>
    </source>
</evidence>
<sequence length="233" mass="25790">MARSNKYTSLNFNDIYEKKITNNSTRPQPSQSASSSFSNPNKTILSNSRIHGHMLVLSRPTPKPITHPTPSNPSAPQQNPVPPIPDQPRSEPVTRVEPDSISLRPLGRTGTGPSLSSPLPSPKPDKEISPLSSPLPKTDRFVPPHLRQGFVGREEKPGPDFQKPGPGMRTRELGGHRQGYFRSSPNGYGEDGRPQSGGYVSNRRFREDRQEVRKRKVTRDLEDKSALDISVAC</sequence>
<dbReference type="EMBL" id="CAUOFW020003675">
    <property type="protein sequence ID" value="CAK9161416.1"/>
    <property type="molecule type" value="Genomic_DNA"/>
</dbReference>
<dbReference type="Proteomes" id="UP001642360">
    <property type="component" value="Unassembled WGS sequence"/>
</dbReference>